<proteinExistence type="predicted"/>
<feature type="signal peptide" evidence="1">
    <location>
        <begin position="1"/>
        <end position="25"/>
    </location>
</feature>
<dbReference type="RefSeq" id="WP_346247984.1">
    <property type="nucleotide sequence ID" value="NZ_JBDIZK010000011.1"/>
</dbReference>
<dbReference type="EMBL" id="JBDIZK010000011">
    <property type="protein sequence ID" value="MEN3748940.1"/>
    <property type="molecule type" value="Genomic_DNA"/>
</dbReference>
<evidence type="ECO:0000256" key="1">
    <source>
        <dbReference type="SAM" id="SignalP"/>
    </source>
</evidence>
<feature type="chain" id="PRO_5046670513" description="DUF4440 domain-containing protein" evidence="1">
    <location>
        <begin position="26"/>
        <end position="164"/>
    </location>
</feature>
<evidence type="ECO:0000313" key="2">
    <source>
        <dbReference type="EMBL" id="MEN3748940.1"/>
    </source>
</evidence>
<reference evidence="2 3" key="1">
    <citation type="submission" date="2024-05" db="EMBL/GenBank/DDBJ databases">
        <title>Sphingomonas sp. HF-S3 16S ribosomal RNA gene Genome sequencing and assembly.</title>
        <authorList>
            <person name="Lee H."/>
        </authorList>
    </citation>
    <scope>NUCLEOTIDE SEQUENCE [LARGE SCALE GENOMIC DNA]</scope>
    <source>
        <strain evidence="2 3">HF-S3</strain>
    </source>
</reference>
<dbReference type="Proteomes" id="UP001427805">
    <property type="component" value="Unassembled WGS sequence"/>
</dbReference>
<keyword evidence="1" id="KW-0732">Signal</keyword>
<organism evidence="2 3">
    <name type="scientific">Sphingomonas rustica</name>
    <dbReference type="NCBI Taxonomy" id="3103142"/>
    <lineage>
        <taxon>Bacteria</taxon>
        <taxon>Pseudomonadati</taxon>
        <taxon>Pseudomonadota</taxon>
        <taxon>Alphaproteobacteria</taxon>
        <taxon>Sphingomonadales</taxon>
        <taxon>Sphingomonadaceae</taxon>
        <taxon>Sphingomonas</taxon>
    </lineage>
</organism>
<protein>
    <recommendedName>
        <fullName evidence="4">DUF4440 domain-containing protein</fullName>
    </recommendedName>
</protein>
<gene>
    <name evidence="2" type="ORF">TPR58_17325</name>
</gene>
<name>A0ABV0BBJ6_9SPHN</name>
<accession>A0ABV0BBJ6</accession>
<comment type="caution">
    <text evidence="2">The sequence shown here is derived from an EMBL/GenBank/DDBJ whole genome shotgun (WGS) entry which is preliminary data.</text>
</comment>
<sequence length="164" mass="17644">MRPLLKPLLLIATAPSLLLPAATLAAPAAAPARAAPAPAAPTLADARFDRFFDAFRQAVLANDRQKVADMVALPFKDFSGTEPARSANTRAQFLAHYDAIFTPDVIAAIRDRKLRAFQPGADDGEAPGPIRKGEVLLVVEDLTHQLIFAPRGNGYALNRIPFYS</sequence>
<evidence type="ECO:0008006" key="4">
    <source>
        <dbReference type="Google" id="ProtNLM"/>
    </source>
</evidence>
<evidence type="ECO:0000313" key="3">
    <source>
        <dbReference type="Proteomes" id="UP001427805"/>
    </source>
</evidence>
<keyword evidence="3" id="KW-1185">Reference proteome</keyword>